<evidence type="ECO:0000313" key="3">
    <source>
        <dbReference type="EMBL" id="KAG6001322.1"/>
    </source>
</evidence>
<evidence type="ECO:0000313" key="4">
    <source>
        <dbReference type="Proteomes" id="UP000748025"/>
    </source>
</evidence>
<protein>
    <recommendedName>
        <fullName evidence="2">Partial AB-hydrolase lipase domain-containing protein</fullName>
    </recommendedName>
</protein>
<dbReference type="EMBL" id="SRPW01001441">
    <property type="protein sequence ID" value="KAG6001322.1"/>
    <property type="molecule type" value="Genomic_DNA"/>
</dbReference>
<evidence type="ECO:0000256" key="1">
    <source>
        <dbReference type="SAM" id="Phobius"/>
    </source>
</evidence>
<keyword evidence="1" id="KW-1133">Transmembrane helix</keyword>
<dbReference type="GO" id="GO:0006629">
    <property type="term" value="P:lipid metabolic process"/>
    <property type="evidence" value="ECO:0007669"/>
    <property type="project" value="InterPro"/>
</dbReference>
<dbReference type="SUPFAM" id="SSF53474">
    <property type="entry name" value="alpha/beta-Hydrolases"/>
    <property type="match status" value="1"/>
</dbReference>
<dbReference type="Gene3D" id="3.40.50.1820">
    <property type="entry name" value="alpha/beta hydrolase"/>
    <property type="match status" value="1"/>
</dbReference>
<keyword evidence="4" id="KW-1185">Reference proteome</keyword>
<dbReference type="InterPro" id="IPR029058">
    <property type="entry name" value="AB_hydrolase_fold"/>
</dbReference>
<evidence type="ECO:0000259" key="2">
    <source>
        <dbReference type="Pfam" id="PF04083"/>
    </source>
</evidence>
<dbReference type="FunFam" id="3.40.50.1820:FF:000193">
    <property type="entry name" value="Ab-hydrolase associated lipase"/>
    <property type="match status" value="1"/>
</dbReference>
<comment type="caution">
    <text evidence="3">The sequence shown here is derived from an EMBL/GenBank/DDBJ whole genome shotgun (WGS) entry which is preliminary data.</text>
</comment>
<organism evidence="3 4">
    <name type="scientific">Claviceps pusilla</name>
    <dbReference type="NCBI Taxonomy" id="123648"/>
    <lineage>
        <taxon>Eukaryota</taxon>
        <taxon>Fungi</taxon>
        <taxon>Dikarya</taxon>
        <taxon>Ascomycota</taxon>
        <taxon>Pezizomycotina</taxon>
        <taxon>Sordariomycetes</taxon>
        <taxon>Hypocreomycetidae</taxon>
        <taxon>Hypocreales</taxon>
        <taxon>Clavicipitaceae</taxon>
        <taxon>Claviceps</taxon>
    </lineage>
</organism>
<name>A0A9P7N9Y8_9HYPO</name>
<dbReference type="AlphaFoldDB" id="A0A9P7N9Y8"/>
<dbReference type="InterPro" id="IPR006693">
    <property type="entry name" value="AB_hydrolase_lipase"/>
</dbReference>
<keyword evidence="1" id="KW-0472">Membrane</keyword>
<sequence length="662" mass="75347">MARSKSNTTLASADAVETASRNARITLSAANVSATPHPSTHSFASESDKISGLDTGTICKINSRADSQALAAEEEKATQLPNSYREDKADVEVVYSDQSLFPTLPIYGSPSFMSSTKALLFRISAFFFSLAFLGFIIIASLITSIPRLAKKLVLTITLRDANKLRPHYEEERRRAQVRWQKQKEWEHKNSAERIGGDLEGIAEDYLPTEGGKDRLVCDVAYYARRVGLEVDFFHVRTEDGFLIDLWHVYDPRDYISQHADGEIVEDLRHPKRPRKVLRPDIHKPKFPVLLIHGLLQSSGTFCCNDDESLAFWLCKSGFDVWLGNNRCGFNPRHESLKYSDPRMWSWTIQHMGIHDLPALTDRVLMETGFQKLGLICHSQGTAQTLVALSKDQRPELGEKLTVFCALAPAAYAGPLVNKYYFRMMNRLSPFMYNLAFGIHAFIPFMMQMHSLIHARLYGWLGYQVFSFLFDWTDLRWDRGLRDRLFQFAPVYVSSETMRWWLGKDGFASHRCILSTRDMVQFEGGMDGIGAETEIEGDGATENVIDGADSERANEDESSERSHLVPHVDGPWYNEQVPPFAMWIGGSDELVDGERLLRRFETGREPHVKLVHSKVIEQYEHLDVIWAINAVEEVFQEMRDVLWKTCYDQEMFRVPAGCEGGSV</sequence>
<dbReference type="OrthoDB" id="6130531at2759"/>
<accession>A0A9P7N9Y8</accession>
<dbReference type="PANTHER" id="PTHR11005">
    <property type="entry name" value="LYSOSOMAL ACID LIPASE-RELATED"/>
    <property type="match status" value="1"/>
</dbReference>
<keyword evidence="1" id="KW-0812">Transmembrane</keyword>
<dbReference type="Proteomes" id="UP000748025">
    <property type="component" value="Unassembled WGS sequence"/>
</dbReference>
<gene>
    <name evidence="3" type="ORF">E4U43_001350</name>
</gene>
<dbReference type="Pfam" id="PF04083">
    <property type="entry name" value="Abhydro_lipase"/>
    <property type="match status" value="1"/>
</dbReference>
<reference evidence="3" key="1">
    <citation type="journal article" date="2020" name="bioRxiv">
        <title>Whole genome comparisons of ergot fungi reveals the divergence and evolution of species within the genus Claviceps are the result of varying mechanisms driving genome evolution and host range expansion.</title>
        <authorList>
            <person name="Wyka S.A."/>
            <person name="Mondo S.J."/>
            <person name="Liu M."/>
            <person name="Dettman J."/>
            <person name="Nalam V."/>
            <person name="Broders K.D."/>
        </authorList>
    </citation>
    <scope>NUCLEOTIDE SEQUENCE</scope>
    <source>
        <strain evidence="3">CCC 602</strain>
    </source>
</reference>
<proteinExistence type="predicted"/>
<feature type="transmembrane region" description="Helical" evidence="1">
    <location>
        <begin position="119"/>
        <end position="142"/>
    </location>
</feature>
<feature type="domain" description="Partial AB-hydrolase lipase" evidence="2">
    <location>
        <begin position="219"/>
        <end position="304"/>
    </location>
</feature>